<reference evidence="2" key="2">
    <citation type="submission" date="2014-07" db="EMBL/GenBank/DDBJ databases">
        <authorList>
            <person name="Hull J."/>
        </authorList>
    </citation>
    <scope>NUCLEOTIDE SEQUENCE</scope>
</reference>
<organism evidence="2">
    <name type="scientific">Lygus hesperus</name>
    <name type="common">Western plant bug</name>
    <dbReference type="NCBI Taxonomy" id="30085"/>
    <lineage>
        <taxon>Eukaryota</taxon>
        <taxon>Metazoa</taxon>
        <taxon>Ecdysozoa</taxon>
        <taxon>Arthropoda</taxon>
        <taxon>Hexapoda</taxon>
        <taxon>Insecta</taxon>
        <taxon>Pterygota</taxon>
        <taxon>Neoptera</taxon>
        <taxon>Paraneoptera</taxon>
        <taxon>Hemiptera</taxon>
        <taxon>Heteroptera</taxon>
        <taxon>Panheteroptera</taxon>
        <taxon>Cimicomorpha</taxon>
        <taxon>Miridae</taxon>
        <taxon>Mirini</taxon>
        <taxon>Lygus</taxon>
    </lineage>
</organism>
<reference evidence="2" key="1">
    <citation type="journal article" date="2014" name="PLoS ONE">
        <title>Transcriptome-Based Identification of ABC Transporters in the Western Tarnished Plant Bug Lygus hesperus.</title>
        <authorList>
            <person name="Hull J.J."/>
            <person name="Chaney K."/>
            <person name="Geib S.M."/>
            <person name="Fabrick J.A."/>
            <person name="Brent C.S."/>
            <person name="Walsh D."/>
            <person name="Lavine L.C."/>
        </authorList>
    </citation>
    <scope>NUCLEOTIDE SEQUENCE</scope>
</reference>
<feature type="compositionally biased region" description="Low complexity" evidence="1">
    <location>
        <begin position="66"/>
        <end position="76"/>
    </location>
</feature>
<feature type="compositionally biased region" description="Polar residues" evidence="1">
    <location>
        <begin position="77"/>
        <end position="94"/>
    </location>
</feature>
<protein>
    <submittedName>
        <fullName evidence="2">Doublecortin domain-containing protein 2</fullName>
    </submittedName>
</protein>
<accession>A0A0A9ZDH2</accession>
<evidence type="ECO:0000313" key="2">
    <source>
        <dbReference type="EMBL" id="JAG42474.1"/>
    </source>
</evidence>
<evidence type="ECO:0000256" key="1">
    <source>
        <dbReference type="SAM" id="MobiDB-lite"/>
    </source>
</evidence>
<sequence length="175" mass="20044">LRRFDFLHCNMDDTMEMEDRLLESGPAIEQRMVQLSITSDAALQVPLSLQHFMEAAMREYLAQLQTSSTTTSSSSTHQQPGPSSANKTAQSSPDDLQAKKKVESGKTEIQNPQNNKKKRKKFRGNNGRRRMQPVMRITPAGVIEARQEAMQPHKRRRPWAQRNREKPVDKTKSKQ</sequence>
<feature type="region of interest" description="Disordered" evidence="1">
    <location>
        <begin position="64"/>
        <end position="175"/>
    </location>
</feature>
<proteinExistence type="predicted"/>
<name>A0A0A9ZDH2_LYGHE</name>
<feature type="compositionally biased region" description="Basic and acidic residues" evidence="1">
    <location>
        <begin position="162"/>
        <end position="175"/>
    </location>
</feature>
<dbReference type="AlphaFoldDB" id="A0A0A9ZDH2"/>
<feature type="compositionally biased region" description="Basic residues" evidence="1">
    <location>
        <begin position="115"/>
        <end position="131"/>
    </location>
</feature>
<feature type="compositionally biased region" description="Basic and acidic residues" evidence="1">
    <location>
        <begin position="96"/>
        <end position="106"/>
    </location>
</feature>
<feature type="non-terminal residue" evidence="2">
    <location>
        <position position="1"/>
    </location>
</feature>
<gene>
    <name evidence="2" type="primary">Dcdc2</name>
    <name evidence="2" type="ORF">CM83_100877</name>
</gene>
<dbReference type="EMBL" id="GBHO01001130">
    <property type="protein sequence ID" value="JAG42474.1"/>
    <property type="molecule type" value="Transcribed_RNA"/>
</dbReference>